<dbReference type="InterPro" id="IPR009155">
    <property type="entry name" value="Cyt_b562"/>
</dbReference>
<dbReference type="Gene3D" id="1.20.120.10">
    <property type="entry name" value="Cytochrome c/b562"/>
    <property type="match status" value="1"/>
</dbReference>
<evidence type="ECO:0000256" key="1">
    <source>
        <dbReference type="ARBA" id="ARBA00005523"/>
    </source>
</evidence>
<evidence type="ECO:0008006" key="5">
    <source>
        <dbReference type="Google" id="ProtNLM"/>
    </source>
</evidence>
<protein>
    <recommendedName>
        <fullName evidence="5">Cytochrome B562</fullName>
    </recommendedName>
</protein>
<dbReference type="EMBL" id="MKCT01000042">
    <property type="protein sequence ID" value="OHX19185.1"/>
    <property type="molecule type" value="Genomic_DNA"/>
</dbReference>
<dbReference type="InterPro" id="IPR010980">
    <property type="entry name" value="Cyt_c/b562"/>
</dbReference>
<dbReference type="SUPFAM" id="SSF47175">
    <property type="entry name" value="Cytochromes"/>
    <property type="match status" value="1"/>
</dbReference>
<sequence>MPMILKEQHRLAHCVSTAILALWLITGSTSARAGELKSLMKDMKSAMGGALGSQTLPEFSNFLARLRLDVDRAYKLPYKADPADYQEGMRVLSLDLDKAAQLAKTGDLAAAKQSLQTANLTKKHYHHLLN</sequence>
<gene>
    <name evidence="3" type="ORF">BI344_18915</name>
</gene>
<organism evidence="3 4">
    <name type="scientific">Chromobacterium sphagni</name>
    <dbReference type="NCBI Taxonomy" id="1903179"/>
    <lineage>
        <taxon>Bacteria</taxon>
        <taxon>Pseudomonadati</taxon>
        <taxon>Pseudomonadota</taxon>
        <taxon>Betaproteobacteria</taxon>
        <taxon>Neisseriales</taxon>
        <taxon>Chromobacteriaceae</taxon>
        <taxon>Chromobacterium</taxon>
    </lineage>
</organism>
<comment type="caution">
    <text evidence="3">The sequence shown here is derived from an EMBL/GenBank/DDBJ whole genome shotgun (WGS) entry which is preliminary data.</text>
</comment>
<evidence type="ECO:0000313" key="4">
    <source>
        <dbReference type="Proteomes" id="UP000180280"/>
    </source>
</evidence>
<evidence type="ECO:0000313" key="3">
    <source>
        <dbReference type="EMBL" id="OHX19185.1"/>
    </source>
</evidence>
<evidence type="ECO:0000256" key="2">
    <source>
        <dbReference type="ARBA" id="ARBA00022729"/>
    </source>
</evidence>
<dbReference type="Proteomes" id="UP000180280">
    <property type="component" value="Unassembled WGS sequence"/>
</dbReference>
<reference evidence="3 4" key="1">
    <citation type="submission" date="2016-09" db="EMBL/GenBank/DDBJ databases">
        <title>Chromobacterium muskegensis sp. nov., an insecticidal bacterium isolated from Sphagnum bogs.</title>
        <authorList>
            <person name="Sparks M.E."/>
            <person name="Blackburn M.B."/>
            <person name="Gundersen-Rindal D.E."/>
            <person name="Mitchell A."/>
            <person name="Farrar R."/>
            <person name="Kuhar D."/>
        </authorList>
    </citation>
    <scope>NUCLEOTIDE SEQUENCE [LARGE SCALE GENOMIC DNA]</scope>
    <source>
        <strain evidence="3 4">14B-1</strain>
    </source>
</reference>
<name>A0ABX3CAX0_9NEIS</name>
<proteinExistence type="inferred from homology"/>
<keyword evidence="4" id="KW-1185">Reference proteome</keyword>
<accession>A0ABX3CAX0</accession>
<keyword evidence="2" id="KW-0732">Signal</keyword>
<dbReference type="Pfam" id="PF07361">
    <property type="entry name" value="Cytochrom_B562"/>
    <property type="match status" value="1"/>
</dbReference>
<comment type="similarity">
    <text evidence="1">Belongs to the cytochrome b562 family.</text>
</comment>